<evidence type="ECO:0000256" key="1">
    <source>
        <dbReference type="SAM" id="MobiDB-lite"/>
    </source>
</evidence>
<feature type="transmembrane region" description="Helical" evidence="2">
    <location>
        <begin position="222"/>
        <end position="244"/>
    </location>
</feature>
<evidence type="ECO:0000256" key="2">
    <source>
        <dbReference type="SAM" id="Phobius"/>
    </source>
</evidence>
<feature type="region of interest" description="Disordered" evidence="1">
    <location>
        <begin position="20"/>
        <end position="42"/>
    </location>
</feature>
<comment type="caution">
    <text evidence="3">The sequence shown here is derived from an EMBL/GenBank/DDBJ whole genome shotgun (WGS) entry which is preliminary data.</text>
</comment>
<feature type="transmembrane region" description="Helical" evidence="2">
    <location>
        <begin position="170"/>
        <end position="191"/>
    </location>
</feature>
<sequence length="287" mass="32294">MILCMVPWECNRFEDLDCSPGDEEEHDELSPSLKERKERASSRARGILSRKIWSHNLLSLRNKPTNESTKHHDNDVHDTKLETQSGRARSKALSPKVLLLTLVSFLITWLAALGHKKRLSEYLYMATIITVVSGRAIPPENSETRTSPPFSGDSNPLQSLTDKFELLKNWGIEAAIALAVIAACEIIKIFCKKVQHRLLSFTCMVTSTCSFAYLRDREDTTVGLLAGYIVVGMILAMMILWGGFTLMQPLIGSVKIDVFILPSIICSFAILEMIVKAQDNMIRRIRQ</sequence>
<dbReference type="EMBL" id="RCSW01000044">
    <property type="protein sequence ID" value="KAF7918173.1"/>
    <property type="molecule type" value="Genomic_DNA"/>
</dbReference>
<keyword evidence="2" id="KW-0472">Membrane</keyword>
<feature type="transmembrane region" description="Helical" evidence="2">
    <location>
        <begin position="97"/>
        <end position="115"/>
    </location>
</feature>
<gene>
    <name evidence="3" type="ORF">EAE97_011944</name>
</gene>
<organism evidence="3 4">
    <name type="scientific">Botrytis byssoidea</name>
    <dbReference type="NCBI Taxonomy" id="139641"/>
    <lineage>
        <taxon>Eukaryota</taxon>
        <taxon>Fungi</taxon>
        <taxon>Dikarya</taxon>
        <taxon>Ascomycota</taxon>
        <taxon>Pezizomycotina</taxon>
        <taxon>Leotiomycetes</taxon>
        <taxon>Helotiales</taxon>
        <taxon>Sclerotiniaceae</taxon>
        <taxon>Botrytis</taxon>
    </lineage>
</organism>
<keyword evidence="2" id="KW-0812">Transmembrane</keyword>
<proteinExistence type="predicted"/>
<feature type="compositionally biased region" description="Basic and acidic residues" evidence="1">
    <location>
        <begin position="68"/>
        <end position="81"/>
    </location>
</feature>
<dbReference type="Proteomes" id="UP000710849">
    <property type="component" value="Unassembled WGS sequence"/>
</dbReference>
<evidence type="ECO:0000313" key="3">
    <source>
        <dbReference type="EMBL" id="KAF7918173.1"/>
    </source>
</evidence>
<protein>
    <recommendedName>
        <fullName evidence="5">Transmembrane protein</fullName>
    </recommendedName>
</protein>
<keyword evidence="2" id="KW-1133">Transmembrane helix</keyword>
<evidence type="ECO:0000313" key="4">
    <source>
        <dbReference type="Proteomes" id="UP000710849"/>
    </source>
</evidence>
<dbReference type="RefSeq" id="XP_038726758.1">
    <property type="nucleotide sequence ID" value="XM_038882458.1"/>
</dbReference>
<reference evidence="3 4" key="1">
    <citation type="journal article" date="2020" name="Genome Biol. Evol.">
        <title>Comparative genomics of Sclerotiniaceae.</title>
        <authorList>
            <person name="Valero Jimenez C.A."/>
            <person name="Steentjes M."/>
            <person name="Scholten O.E."/>
            <person name="Van Kan J.A.L."/>
        </authorList>
    </citation>
    <scope>NUCLEOTIDE SEQUENCE [LARGE SCALE GENOMIC DNA]</scope>
    <source>
        <strain evidence="3 4">MUCL 94</strain>
    </source>
</reference>
<name>A0A9P5LPE2_9HELO</name>
<dbReference type="GeneID" id="62155531"/>
<feature type="transmembrane region" description="Helical" evidence="2">
    <location>
        <begin position="256"/>
        <end position="275"/>
    </location>
</feature>
<feature type="region of interest" description="Disordered" evidence="1">
    <location>
        <begin position="63"/>
        <end position="87"/>
    </location>
</feature>
<accession>A0A9P5LPE2</accession>
<evidence type="ECO:0008006" key="5">
    <source>
        <dbReference type="Google" id="ProtNLM"/>
    </source>
</evidence>
<dbReference type="AlphaFoldDB" id="A0A9P5LPE2"/>
<keyword evidence="4" id="KW-1185">Reference proteome</keyword>